<dbReference type="Proteomes" id="UP001629392">
    <property type="component" value="Unassembled WGS sequence"/>
</dbReference>
<dbReference type="RefSeq" id="WP_408152627.1">
    <property type="nucleotide sequence ID" value="NZ_JAQQCL010000004.1"/>
</dbReference>
<evidence type="ECO:0000256" key="2">
    <source>
        <dbReference type="PROSITE-ProRule" id="PRU10007"/>
    </source>
</evidence>
<dbReference type="InterPro" id="IPR016162">
    <property type="entry name" value="Ald_DH_N"/>
</dbReference>
<evidence type="ECO:0000256" key="3">
    <source>
        <dbReference type="RuleBase" id="RU003345"/>
    </source>
</evidence>
<feature type="domain" description="Aldehyde dehydrogenase" evidence="4">
    <location>
        <begin position="28"/>
        <end position="492"/>
    </location>
</feature>
<gene>
    <name evidence="5" type="ORF">PQQ73_07885</name>
</gene>
<dbReference type="InterPro" id="IPR016161">
    <property type="entry name" value="Ald_DH/histidinol_DH"/>
</dbReference>
<accession>A0ABW9EB37</accession>
<evidence type="ECO:0000259" key="4">
    <source>
        <dbReference type="Pfam" id="PF00171"/>
    </source>
</evidence>
<comment type="caution">
    <text evidence="5">The sequence shown here is derived from an EMBL/GenBank/DDBJ whole genome shotgun (WGS) entry which is preliminary data.</text>
</comment>
<protein>
    <submittedName>
        <fullName evidence="5">Aldehyde dehydrogenase family protein</fullName>
    </submittedName>
</protein>
<dbReference type="Gene3D" id="3.40.605.10">
    <property type="entry name" value="Aldehyde Dehydrogenase, Chain A, domain 1"/>
    <property type="match status" value="1"/>
</dbReference>
<feature type="active site" evidence="2">
    <location>
        <position position="268"/>
    </location>
</feature>
<comment type="similarity">
    <text evidence="3">Belongs to the aldehyde dehydrogenase family.</text>
</comment>
<dbReference type="EMBL" id="JAQQCL010000004">
    <property type="protein sequence ID" value="MFM0716241.1"/>
    <property type="molecule type" value="Genomic_DNA"/>
</dbReference>
<dbReference type="PROSITE" id="PS00687">
    <property type="entry name" value="ALDEHYDE_DEHYDR_GLU"/>
    <property type="match status" value="1"/>
</dbReference>
<dbReference type="InterPro" id="IPR054805">
    <property type="entry name" value="StyD"/>
</dbReference>
<dbReference type="PROSITE" id="PS00070">
    <property type="entry name" value="ALDEHYDE_DEHYDR_CYS"/>
    <property type="match status" value="1"/>
</dbReference>
<dbReference type="InterPro" id="IPR029510">
    <property type="entry name" value="Ald_DH_CS_GLU"/>
</dbReference>
<dbReference type="SUPFAM" id="SSF53720">
    <property type="entry name" value="ALDH-like"/>
    <property type="match status" value="1"/>
</dbReference>
<dbReference type="InterPro" id="IPR016160">
    <property type="entry name" value="Ald_DH_CS_CYS"/>
</dbReference>
<keyword evidence="6" id="KW-1185">Reference proteome</keyword>
<evidence type="ECO:0000256" key="1">
    <source>
        <dbReference type="ARBA" id="ARBA00023002"/>
    </source>
</evidence>
<dbReference type="PANTHER" id="PTHR11699">
    <property type="entry name" value="ALDEHYDE DEHYDROGENASE-RELATED"/>
    <property type="match status" value="1"/>
</dbReference>
<evidence type="ECO:0000313" key="6">
    <source>
        <dbReference type="Proteomes" id="UP001629392"/>
    </source>
</evidence>
<dbReference type="InterPro" id="IPR015590">
    <property type="entry name" value="Aldehyde_DH_dom"/>
</dbReference>
<keyword evidence="1 3" id="KW-0560">Oxidoreductase</keyword>
<dbReference type="NCBIfam" id="NF045735">
    <property type="entry name" value="PaDhStyDPseudo"/>
    <property type="match status" value="1"/>
</dbReference>
<name>A0ABW9EB37_9BURK</name>
<reference evidence="5 6" key="1">
    <citation type="journal article" date="2024" name="Chem. Sci.">
        <title>Discovery of megapolipeptins by genome mining of a Burkholderiales bacteria collection.</title>
        <authorList>
            <person name="Paulo B.S."/>
            <person name="Recchia M.J.J."/>
            <person name="Lee S."/>
            <person name="Fergusson C.H."/>
            <person name="Romanowski S.B."/>
            <person name="Hernandez A."/>
            <person name="Krull N."/>
            <person name="Liu D.Y."/>
            <person name="Cavanagh H."/>
            <person name="Bos A."/>
            <person name="Gray C.A."/>
            <person name="Murphy B.T."/>
            <person name="Linington R.G."/>
            <person name="Eustaquio A.S."/>
        </authorList>
    </citation>
    <scope>NUCLEOTIDE SEQUENCE [LARGE SCALE GENOMIC DNA]</scope>
    <source>
        <strain evidence="5 6">RL17-350-BIC-E</strain>
    </source>
</reference>
<organism evidence="5 6">
    <name type="scientific">Paraburkholderia strydomiana</name>
    <dbReference type="NCBI Taxonomy" id="1245417"/>
    <lineage>
        <taxon>Bacteria</taxon>
        <taxon>Pseudomonadati</taxon>
        <taxon>Pseudomonadota</taxon>
        <taxon>Betaproteobacteria</taxon>
        <taxon>Burkholderiales</taxon>
        <taxon>Burkholderiaceae</taxon>
        <taxon>Paraburkholderia</taxon>
    </lineage>
</organism>
<evidence type="ECO:0000313" key="5">
    <source>
        <dbReference type="EMBL" id="MFM0716241.1"/>
    </source>
</evidence>
<sequence length="496" mass="52874">MLEHHEHHQAAAALPQTMFINGEKTRSAAGKTFPVFNPATAEELAQIPDASDSDIDHAVRTSKAAFESDAWRRMPPAARERLLLKLADLVEQHTDELAALETLNQGKLIGFSKMLEVSGSVQWLRYMAGWATKIEGTTFDLSIPFPPGTRYNASTRRVPAGVVAAIVPWNFPLLMAVWKIAPALACGCTVVLKPAEETPLTAIRLAELAHEAGFPSGVFNVVTGRGETAGAALVRHPLVNKVTFTGSTEVGRIIGRQCAGDLKRASLELGGKSPVIVLDDCDPRKAIEGAAGAIFFNHGQVCTAGSRLYVARSIYDEVVQGVAAVADGIALGSGFDAATQMGPMVSARHRDKVVGMIAQGRQEGGEILSCEARVDGDGYFVRPTVIANRACKPLSVVTEEVFGPVLVAMPYDDLDEVLAQANASEYGLGASVWTNQLDKALRLVDGIEAGTVWVNTHNMVDPAMPFGGFKASGIGREHGKAIIDAYTESKSVCIAY</sequence>
<dbReference type="Pfam" id="PF00171">
    <property type="entry name" value="Aldedh"/>
    <property type="match status" value="1"/>
</dbReference>
<dbReference type="Gene3D" id="3.40.309.10">
    <property type="entry name" value="Aldehyde Dehydrogenase, Chain A, domain 2"/>
    <property type="match status" value="1"/>
</dbReference>
<proteinExistence type="inferred from homology"/>
<dbReference type="InterPro" id="IPR016163">
    <property type="entry name" value="Ald_DH_C"/>
</dbReference>